<dbReference type="PANTHER" id="PTHR34822">
    <property type="entry name" value="GRPB DOMAIN PROTEIN (AFU_ORTHOLOGUE AFUA_1G01530)"/>
    <property type="match status" value="1"/>
</dbReference>
<dbReference type="Gene3D" id="3.30.460.10">
    <property type="entry name" value="Beta Polymerase, domain 2"/>
    <property type="match status" value="1"/>
</dbReference>
<reference evidence="1 2" key="1">
    <citation type="submission" date="2020-10" db="EMBL/GenBank/DDBJ databases">
        <authorList>
            <person name="Castelo-Branco R."/>
            <person name="Eusebio N."/>
            <person name="Adriana R."/>
            <person name="Vieira A."/>
            <person name="Brugerolle De Fraissinette N."/>
            <person name="Rezende De Castro R."/>
            <person name="Schneider M.P."/>
            <person name="Vasconcelos V."/>
            <person name="Leao P.N."/>
        </authorList>
    </citation>
    <scope>NUCLEOTIDE SEQUENCE [LARGE SCALE GENOMIC DNA]</scope>
    <source>
        <strain evidence="1 2">LEGE 06123</strain>
    </source>
</reference>
<name>A0ABR9UPG2_9CHRO</name>
<accession>A0ABR9UPG2</accession>
<proteinExistence type="predicted"/>
<dbReference type="PANTHER" id="PTHR34822:SF1">
    <property type="entry name" value="GRPB FAMILY PROTEIN"/>
    <property type="match status" value="1"/>
</dbReference>
<dbReference type="InterPro" id="IPR043519">
    <property type="entry name" value="NT_sf"/>
</dbReference>
<evidence type="ECO:0000313" key="1">
    <source>
        <dbReference type="EMBL" id="MBE9190164.1"/>
    </source>
</evidence>
<protein>
    <submittedName>
        <fullName evidence="1">GrpB family protein</fullName>
    </submittedName>
</protein>
<dbReference type="SUPFAM" id="SSF81301">
    <property type="entry name" value="Nucleotidyltransferase"/>
    <property type="match status" value="1"/>
</dbReference>
<gene>
    <name evidence="1" type="ORF">IQ230_07260</name>
</gene>
<keyword evidence="2" id="KW-1185">Reference proteome</keyword>
<evidence type="ECO:0000313" key="2">
    <source>
        <dbReference type="Proteomes" id="UP000651156"/>
    </source>
</evidence>
<dbReference type="Pfam" id="PF04229">
    <property type="entry name" value="GrpB"/>
    <property type="match status" value="1"/>
</dbReference>
<organism evidence="1 2">
    <name type="scientific">Gloeocapsopsis crepidinum LEGE 06123</name>
    <dbReference type="NCBI Taxonomy" id="588587"/>
    <lineage>
        <taxon>Bacteria</taxon>
        <taxon>Bacillati</taxon>
        <taxon>Cyanobacteriota</taxon>
        <taxon>Cyanophyceae</taxon>
        <taxon>Oscillatoriophycideae</taxon>
        <taxon>Chroococcales</taxon>
        <taxon>Chroococcaceae</taxon>
        <taxon>Gloeocapsopsis</taxon>
    </lineage>
</organism>
<comment type="caution">
    <text evidence="1">The sequence shown here is derived from an EMBL/GenBank/DDBJ whole genome shotgun (WGS) entry which is preliminary data.</text>
</comment>
<dbReference type="EMBL" id="JADEWN010000012">
    <property type="protein sequence ID" value="MBE9190164.1"/>
    <property type="molecule type" value="Genomic_DNA"/>
</dbReference>
<dbReference type="InterPro" id="IPR007344">
    <property type="entry name" value="GrpB/CoaE"/>
</dbReference>
<dbReference type="RefSeq" id="WP_193931357.1">
    <property type="nucleotide sequence ID" value="NZ_CAWPMZ010000022.1"/>
</dbReference>
<sequence>MDEIIIVEYDPRWSQQFEEEATTIWQVLGNDLVTRIEHFGSTAVPGLAAKPIIDLLVEVRSLKEAKKSHTLLEALGYAYWQEDPRPGQMFLVKGMPPYGLQRTHHLHLVEADSDLWERLLFRDYLRSHPEEAQHYAALKRQLAERFKTNREAYTNAKTDYIQAVMAKARRHNHKNQ</sequence>
<dbReference type="Proteomes" id="UP000651156">
    <property type="component" value="Unassembled WGS sequence"/>
</dbReference>